<organism evidence="1 2">
    <name type="scientific">Staphylococcus simulans UMC-CNS-990</name>
    <dbReference type="NCBI Taxonomy" id="1405498"/>
    <lineage>
        <taxon>Bacteria</taxon>
        <taxon>Bacillati</taxon>
        <taxon>Bacillota</taxon>
        <taxon>Bacilli</taxon>
        <taxon>Bacillales</taxon>
        <taxon>Staphylococcaceae</taxon>
        <taxon>Staphylococcus</taxon>
    </lineage>
</organism>
<name>A0ABN0P9U2_STASI</name>
<keyword evidence="2" id="KW-1185">Reference proteome</keyword>
<protein>
    <submittedName>
        <fullName evidence="1">Uncharacterized protein</fullName>
    </submittedName>
</protein>
<evidence type="ECO:0000313" key="2">
    <source>
        <dbReference type="Proteomes" id="UP000017131"/>
    </source>
</evidence>
<sequence length="628" mass="71764">MNEITERDKIELSSYWAYQDMNNKTRINVNGKYFKIIDSYHSENYSNKNGSLDAVTFELLDKDKGTGQQFIAFQGTDNTEKLNPINPLRAFLADDCLENIKLANNKNKTTPLLNQTNDYIKDYNRKIADAKLLNEKEFFHKYYIPISTYENKQLIGIGGNSQGGASAAYQCIQHRSIPVTITNSAMLPLSSFDYLDVPYYKNIIRYHSHYDILSWIQDPFVKHVPSKRVNVDSGVPTLKGLIDSHLGYKRKFDSKTNGYKNMPIHTVTSVKDVVLKNGMYVPLTINIMIEMDERIPMNVWTGDAISVSGNSGLIKLDIENLNKLSQMVSGEMSTMLQECVSYLNESYNISEKENGQFDTRKYKLKDHFEKTIKLNEVEGWSTSYKERSRNVESSLNDLMDTINSIILASLIMPTFKSVTLFLTNAKLLKSQVEKFIEEIYDQTEKKISELFKNIEHDMQDGIPEETMKHLKLTKEGISKIKQQNDIFGQQINDCHSAMLQKDLTVMEGDLSIPNVGEHMVTQFIEPSPYMLKNMSILKSHIDTSIKDLAKYIQKLYNEHGKIISVLLETLSFNLSSIASDLDILDTMLNNPTTEILSKTSHISLGNIRQKSENARHYLRSLETVLNDG</sequence>
<dbReference type="Proteomes" id="UP000017131">
    <property type="component" value="Unassembled WGS sequence"/>
</dbReference>
<dbReference type="RefSeq" id="WP_023016284.1">
    <property type="nucleotide sequence ID" value="NZ_AXDY01000017.1"/>
</dbReference>
<comment type="caution">
    <text evidence="1">The sequence shown here is derived from an EMBL/GenBank/DDBJ whole genome shotgun (WGS) entry which is preliminary data.</text>
</comment>
<evidence type="ECO:0000313" key="1">
    <source>
        <dbReference type="EMBL" id="ERS92299.1"/>
    </source>
</evidence>
<proteinExistence type="predicted"/>
<dbReference type="EMBL" id="AXDY01000017">
    <property type="protein sequence ID" value="ERS92299.1"/>
    <property type="molecule type" value="Genomic_DNA"/>
</dbReference>
<reference evidence="1 2" key="1">
    <citation type="journal article" date="2013" name="Genome Announc.">
        <title>Draft Genome Sequence of Staphylococcus simulans UMC-CNS-990, Isolated from a Case of Chronic Bovine Mastitis.</title>
        <authorList>
            <person name="Calcutt M.J."/>
            <person name="Foecking M.F."/>
            <person name="Hsieh H.Y."/>
            <person name="Perry J."/>
            <person name="Stewart G.C."/>
            <person name="Middleton J.R."/>
        </authorList>
    </citation>
    <scope>NUCLEOTIDE SEQUENCE [LARGE SCALE GENOMIC DNA]</scope>
    <source>
        <strain evidence="1 2">UMC-CNS-990</strain>
    </source>
</reference>
<accession>A0ABN0P9U2</accession>
<gene>
    <name evidence="1" type="ORF">SSIM_13070</name>
</gene>